<gene>
    <name evidence="1" type="ORF">CEXT_182141</name>
</gene>
<keyword evidence="2" id="KW-1185">Reference proteome</keyword>
<accession>A0AAV4PHL3</accession>
<evidence type="ECO:0000313" key="2">
    <source>
        <dbReference type="Proteomes" id="UP001054945"/>
    </source>
</evidence>
<evidence type="ECO:0000313" key="1">
    <source>
        <dbReference type="EMBL" id="GIX96478.1"/>
    </source>
</evidence>
<name>A0AAV4PHL3_CAEEX</name>
<dbReference type="EMBL" id="BPLR01004655">
    <property type="protein sequence ID" value="GIX96478.1"/>
    <property type="molecule type" value="Genomic_DNA"/>
</dbReference>
<protein>
    <submittedName>
        <fullName evidence="1">Uncharacterized protein</fullName>
    </submittedName>
</protein>
<organism evidence="1 2">
    <name type="scientific">Caerostris extrusa</name>
    <name type="common">Bark spider</name>
    <name type="synonym">Caerostris bankana</name>
    <dbReference type="NCBI Taxonomy" id="172846"/>
    <lineage>
        <taxon>Eukaryota</taxon>
        <taxon>Metazoa</taxon>
        <taxon>Ecdysozoa</taxon>
        <taxon>Arthropoda</taxon>
        <taxon>Chelicerata</taxon>
        <taxon>Arachnida</taxon>
        <taxon>Araneae</taxon>
        <taxon>Araneomorphae</taxon>
        <taxon>Entelegynae</taxon>
        <taxon>Araneoidea</taxon>
        <taxon>Araneidae</taxon>
        <taxon>Caerostris</taxon>
    </lineage>
</organism>
<sequence length="103" mass="11698">MLLCPTTEQYELSYPILEPTVNSNAYNSQTTRHEDNPEITIEMQKPTIDQLISYPTVEQYYLDDNILKPNVCHKTCNSSIGKEICNPASEATPTVLIKFGKPY</sequence>
<dbReference type="AlphaFoldDB" id="A0AAV4PHL3"/>
<comment type="caution">
    <text evidence="1">The sequence shown here is derived from an EMBL/GenBank/DDBJ whole genome shotgun (WGS) entry which is preliminary data.</text>
</comment>
<proteinExistence type="predicted"/>
<reference evidence="1 2" key="1">
    <citation type="submission" date="2021-06" db="EMBL/GenBank/DDBJ databases">
        <title>Caerostris extrusa draft genome.</title>
        <authorList>
            <person name="Kono N."/>
            <person name="Arakawa K."/>
        </authorList>
    </citation>
    <scope>NUCLEOTIDE SEQUENCE [LARGE SCALE GENOMIC DNA]</scope>
</reference>
<dbReference type="Proteomes" id="UP001054945">
    <property type="component" value="Unassembled WGS sequence"/>
</dbReference>